<sequence>MLSQALDEEGGRAQSGMAGEKRREQPLARRSAWRLAGLLAWSILVPFLLFCLLFELLPVVITIQGSLTNGGTGGLSLAGYQRLLAQASNLRAFQNSVALSLVTALIGGLLGAVAAYGLASLRQSWLRNLLISFCSIAANFAGVPLAFAFVATLGVTGFVTVALRSWLHLDLYALGFSIYQFWGLVLVYVYFQLPLMILVTLPAFTGLRPEWREAAINLGASPAGYWWRVALPILFPSLVAGTMLLFANSFGAFATAYALAQGNINLVPILIDFLVNGNVTVDFGLGDALAVGMMGLLLAVVALYTTMLRRASRWQGR</sequence>
<dbReference type="GO" id="GO:0055085">
    <property type="term" value="P:transmembrane transport"/>
    <property type="evidence" value="ECO:0007669"/>
    <property type="project" value="InterPro"/>
</dbReference>
<keyword evidence="6 8" id="KW-1133">Transmembrane helix</keyword>
<dbReference type="Pfam" id="PF00528">
    <property type="entry name" value="BPD_transp_1"/>
    <property type="match status" value="1"/>
</dbReference>
<dbReference type="InterPro" id="IPR000515">
    <property type="entry name" value="MetI-like"/>
</dbReference>
<dbReference type="InterPro" id="IPR035906">
    <property type="entry name" value="MetI-like_sf"/>
</dbReference>
<gene>
    <name evidence="11" type="ORF">KTAU_26240</name>
</gene>
<feature type="transmembrane region" description="Helical" evidence="8">
    <location>
        <begin position="97"/>
        <end position="118"/>
    </location>
</feature>
<dbReference type="AlphaFoldDB" id="A0A5J4KB75"/>
<evidence type="ECO:0000313" key="11">
    <source>
        <dbReference type="EMBL" id="GER83987.1"/>
    </source>
</evidence>
<keyword evidence="5 8" id="KW-0812">Transmembrane</keyword>
<evidence type="ECO:0000256" key="9">
    <source>
        <dbReference type="SAM" id="MobiDB-lite"/>
    </source>
</evidence>
<evidence type="ECO:0000313" key="12">
    <source>
        <dbReference type="Proteomes" id="UP000334820"/>
    </source>
</evidence>
<dbReference type="RefSeq" id="WP_151728670.1">
    <property type="nucleotide sequence ID" value="NZ_BKZV01000003.1"/>
</dbReference>
<dbReference type="Proteomes" id="UP000334820">
    <property type="component" value="Unassembled WGS sequence"/>
</dbReference>
<feature type="transmembrane region" description="Helical" evidence="8">
    <location>
        <begin position="32"/>
        <end position="57"/>
    </location>
</feature>
<evidence type="ECO:0000256" key="2">
    <source>
        <dbReference type="ARBA" id="ARBA00007069"/>
    </source>
</evidence>
<evidence type="ECO:0000256" key="3">
    <source>
        <dbReference type="ARBA" id="ARBA00022448"/>
    </source>
</evidence>
<evidence type="ECO:0000256" key="6">
    <source>
        <dbReference type="ARBA" id="ARBA00022989"/>
    </source>
</evidence>
<feature type="domain" description="ABC transmembrane type-1" evidence="10">
    <location>
        <begin position="93"/>
        <end position="306"/>
    </location>
</feature>
<dbReference type="CDD" id="cd06261">
    <property type="entry name" value="TM_PBP2"/>
    <property type="match status" value="1"/>
</dbReference>
<evidence type="ECO:0000256" key="7">
    <source>
        <dbReference type="ARBA" id="ARBA00023136"/>
    </source>
</evidence>
<comment type="similarity">
    <text evidence="2">Belongs to the binding-protein-dependent transport system permease family. CysTW subfamily.</text>
</comment>
<dbReference type="EMBL" id="BKZV01000003">
    <property type="protein sequence ID" value="GER83987.1"/>
    <property type="molecule type" value="Genomic_DNA"/>
</dbReference>
<reference evidence="11 12" key="1">
    <citation type="journal article" date="2019" name="Int. J. Syst. Evol. Microbiol.">
        <title>Thermogemmatispora aurantia sp. nov. and Thermogemmatispora argillosa sp. nov., within the class Ktedonobacteria, and emended description of the genus Thermogemmatispora.</title>
        <authorList>
            <person name="Zheng Y."/>
            <person name="Wang C.M."/>
            <person name="Sakai Y."/>
            <person name="Abe K."/>
            <person name="Yokota A."/>
            <person name="Yabe S."/>
        </authorList>
    </citation>
    <scope>NUCLEOTIDE SEQUENCE [LARGE SCALE GENOMIC DNA]</scope>
    <source>
        <strain evidence="11 12">A1-2</strain>
    </source>
</reference>
<dbReference type="PANTHER" id="PTHR42929:SF1">
    <property type="entry name" value="INNER MEMBRANE ABC TRANSPORTER PERMEASE PROTEIN YDCU-RELATED"/>
    <property type="match status" value="1"/>
</dbReference>
<accession>A0A5J4KB75</accession>
<comment type="caution">
    <text evidence="11">The sequence shown here is derived from an EMBL/GenBank/DDBJ whole genome shotgun (WGS) entry which is preliminary data.</text>
</comment>
<feature type="transmembrane region" description="Helical" evidence="8">
    <location>
        <begin position="130"/>
        <end position="159"/>
    </location>
</feature>
<evidence type="ECO:0000259" key="10">
    <source>
        <dbReference type="PROSITE" id="PS50928"/>
    </source>
</evidence>
<evidence type="ECO:0000256" key="1">
    <source>
        <dbReference type="ARBA" id="ARBA00004651"/>
    </source>
</evidence>
<dbReference type="SUPFAM" id="SSF161098">
    <property type="entry name" value="MetI-like"/>
    <property type="match status" value="1"/>
</dbReference>
<dbReference type="Gene3D" id="1.10.3720.10">
    <property type="entry name" value="MetI-like"/>
    <property type="match status" value="1"/>
</dbReference>
<keyword evidence="4" id="KW-1003">Cell membrane</keyword>
<evidence type="ECO:0000256" key="8">
    <source>
        <dbReference type="RuleBase" id="RU363032"/>
    </source>
</evidence>
<keyword evidence="3 8" id="KW-0813">Transport</keyword>
<dbReference type="PROSITE" id="PS50928">
    <property type="entry name" value="ABC_TM1"/>
    <property type="match status" value="1"/>
</dbReference>
<feature type="transmembrane region" description="Helical" evidence="8">
    <location>
        <begin position="288"/>
        <end position="308"/>
    </location>
</feature>
<feature type="transmembrane region" description="Helical" evidence="8">
    <location>
        <begin position="225"/>
        <end position="247"/>
    </location>
</feature>
<comment type="subcellular location">
    <subcellularLocation>
        <location evidence="1 8">Cell membrane</location>
        <topology evidence="1 8">Multi-pass membrane protein</topology>
    </subcellularLocation>
</comment>
<proteinExistence type="inferred from homology"/>
<keyword evidence="7 8" id="KW-0472">Membrane</keyword>
<dbReference type="GO" id="GO:0005886">
    <property type="term" value="C:plasma membrane"/>
    <property type="evidence" value="ECO:0007669"/>
    <property type="project" value="UniProtKB-SubCell"/>
</dbReference>
<protein>
    <recommendedName>
        <fullName evidence="10">ABC transmembrane type-1 domain-containing protein</fullName>
    </recommendedName>
</protein>
<name>A0A5J4KB75_9CHLR</name>
<organism evidence="11 12">
    <name type="scientific">Thermogemmatispora aurantia</name>
    <dbReference type="NCBI Taxonomy" id="2045279"/>
    <lineage>
        <taxon>Bacteria</taxon>
        <taxon>Bacillati</taxon>
        <taxon>Chloroflexota</taxon>
        <taxon>Ktedonobacteria</taxon>
        <taxon>Thermogemmatisporales</taxon>
        <taxon>Thermogemmatisporaceae</taxon>
        <taxon>Thermogemmatispora</taxon>
    </lineage>
</organism>
<evidence type="ECO:0000256" key="4">
    <source>
        <dbReference type="ARBA" id="ARBA00022475"/>
    </source>
</evidence>
<evidence type="ECO:0000256" key="5">
    <source>
        <dbReference type="ARBA" id="ARBA00022692"/>
    </source>
</evidence>
<dbReference type="PANTHER" id="PTHR42929">
    <property type="entry name" value="INNER MEMBRANE ABC TRANSPORTER PERMEASE PROTEIN YDCU-RELATED-RELATED"/>
    <property type="match status" value="1"/>
</dbReference>
<feature type="transmembrane region" description="Helical" evidence="8">
    <location>
        <begin position="179"/>
        <end position="204"/>
    </location>
</feature>
<keyword evidence="12" id="KW-1185">Reference proteome</keyword>
<feature type="region of interest" description="Disordered" evidence="9">
    <location>
        <begin position="1"/>
        <end position="23"/>
    </location>
</feature>